<dbReference type="Pfam" id="PF02602">
    <property type="entry name" value="HEM4"/>
    <property type="match status" value="1"/>
</dbReference>
<evidence type="ECO:0000313" key="12">
    <source>
        <dbReference type="Proteomes" id="UP000231019"/>
    </source>
</evidence>
<dbReference type="Gene3D" id="3.40.50.10090">
    <property type="match status" value="2"/>
</dbReference>
<dbReference type="EC" id="4.2.1.75" evidence="3 9"/>
<evidence type="ECO:0000256" key="8">
    <source>
        <dbReference type="ARBA" id="ARBA00048617"/>
    </source>
</evidence>
<dbReference type="InterPro" id="IPR003754">
    <property type="entry name" value="4pyrrol_synth_uPrphyn_synth"/>
</dbReference>
<dbReference type="CDD" id="cd06578">
    <property type="entry name" value="HemD"/>
    <property type="match status" value="1"/>
</dbReference>
<dbReference type="GO" id="GO:0004852">
    <property type="term" value="F:uroporphyrinogen-III synthase activity"/>
    <property type="evidence" value="ECO:0007669"/>
    <property type="project" value="UniProtKB-UniRule"/>
</dbReference>
<dbReference type="InterPro" id="IPR036108">
    <property type="entry name" value="4pyrrol_syn_uPrphyn_synt_sf"/>
</dbReference>
<name>A0A2M7G0N8_9BACT</name>
<sequence>MLSTAQSHLSGQRVLVSRPRSQTQELESLLYLYGAQPLICPLIQTEPLSDTTALDQALLNIQNFDWLVLTSRKSVEILAQRLHALHLNPESTLGQLKLACVGARSAAELQKLSGKNVLYPAHHQAEDLAEMLCQHNLSGQRVLYLHALHARELVAERLSAAGALLSALPIYQTLTPQPEETQALLSWLEKEEVDILTFASPSAVAHFAEIVPAALWLKAAAHCKIAVIGPITAQAAKQALGRVDILAENASAEGLVQALLEAQA</sequence>
<evidence type="ECO:0000259" key="10">
    <source>
        <dbReference type="Pfam" id="PF02602"/>
    </source>
</evidence>
<comment type="catalytic activity">
    <reaction evidence="8 9">
        <text>hydroxymethylbilane = uroporphyrinogen III + H2O</text>
        <dbReference type="Rhea" id="RHEA:18965"/>
        <dbReference type="ChEBI" id="CHEBI:15377"/>
        <dbReference type="ChEBI" id="CHEBI:57308"/>
        <dbReference type="ChEBI" id="CHEBI:57845"/>
        <dbReference type="EC" id="4.2.1.75"/>
    </reaction>
</comment>
<gene>
    <name evidence="11" type="ORF">COW36_17640</name>
</gene>
<evidence type="ECO:0000256" key="2">
    <source>
        <dbReference type="ARBA" id="ARBA00008133"/>
    </source>
</evidence>
<evidence type="ECO:0000256" key="5">
    <source>
        <dbReference type="ARBA" id="ARBA00023244"/>
    </source>
</evidence>
<dbReference type="GO" id="GO:0006780">
    <property type="term" value="P:uroporphyrinogen III biosynthetic process"/>
    <property type="evidence" value="ECO:0007669"/>
    <property type="project" value="UniProtKB-UniRule"/>
</dbReference>
<keyword evidence="5 9" id="KW-0627">Porphyrin biosynthesis</keyword>
<keyword evidence="4 9" id="KW-0456">Lyase</keyword>
<dbReference type="EMBL" id="PFFQ01000053">
    <property type="protein sequence ID" value="PIW15242.1"/>
    <property type="molecule type" value="Genomic_DNA"/>
</dbReference>
<comment type="function">
    <text evidence="6 9">Catalyzes cyclization of the linear tetrapyrrole, hydroxymethylbilane, to the macrocyclic uroporphyrinogen III.</text>
</comment>
<dbReference type="UniPathway" id="UPA00251">
    <property type="reaction ID" value="UER00320"/>
</dbReference>
<comment type="pathway">
    <text evidence="1 9">Porphyrin-containing compound metabolism; protoporphyrin-IX biosynthesis; coproporphyrinogen-III from 5-aminolevulinate: step 3/4.</text>
</comment>
<evidence type="ECO:0000256" key="1">
    <source>
        <dbReference type="ARBA" id="ARBA00004772"/>
    </source>
</evidence>
<evidence type="ECO:0000256" key="3">
    <source>
        <dbReference type="ARBA" id="ARBA00013109"/>
    </source>
</evidence>
<dbReference type="Proteomes" id="UP000231019">
    <property type="component" value="Unassembled WGS sequence"/>
</dbReference>
<dbReference type="PANTHER" id="PTHR38042">
    <property type="entry name" value="UROPORPHYRINOGEN-III SYNTHASE, CHLOROPLASTIC"/>
    <property type="match status" value="1"/>
</dbReference>
<dbReference type="AlphaFoldDB" id="A0A2M7G0N8"/>
<proteinExistence type="inferred from homology"/>
<dbReference type="SUPFAM" id="SSF69618">
    <property type="entry name" value="HemD-like"/>
    <property type="match status" value="1"/>
</dbReference>
<evidence type="ECO:0000313" key="11">
    <source>
        <dbReference type="EMBL" id="PIW15242.1"/>
    </source>
</evidence>
<reference evidence="11 12" key="1">
    <citation type="submission" date="2017-09" db="EMBL/GenBank/DDBJ databases">
        <title>Depth-based differentiation of microbial function through sediment-hosted aquifers and enrichment of novel symbionts in the deep terrestrial subsurface.</title>
        <authorList>
            <person name="Probst A.J."/>
            <person name="Ladd B."/>
            <person name="Jarett J.K."/>
            <person name="Geller-Mcgrath D.E."/>
            <person name="Sieber C.M."/>
            <person name="Emerson J.B."/>
            <person name="Anantharaman K."/>
            <person name="Thomas B.C."/>
            <person name="Malmstrom R."/>
            <person name="Stieglmeier M."/>
            <person name="Klingl A."/>
            <person name="Woyke T."/>
            <person name="Ryan C.M."/>
            <person name="Banfield J.F."/>
        </authorList>
    </citation>
    <scope>NUCLEOTIDE SEQUENCE [LARGE SCALE GENOMIC DNA]</scope>
    <source>
        <strain evidence="11">CG17_big_fil_post_rev_8_21_14_2_50_48_46</strain>
    </source>
</reference>
<organism evidence="11 12">
    <name type="scientific">bacterium (Candidatus Blackallbacteria) CG17_big_fil_post_rev_8_21_14_2_50_48_46</name>
    <dbReference type="NCBI Taxonomy" id="2014261"/>
    <lineage>
        <taxon>Bacteria</taxon>
        <taxon>Candidatus Blackallbacteria</taxon>
    </lineage>
</organism>
<evidence type="ECO:0000256" key="9">
    <source>
        <dbReference type="RuleBase" id="RU366031"/>
    </source>
</evidence>
<dbReference type="GO" id="GO:0006782">
    <property type="term" value="P:protoporphyrinogen IX biosynthetic process"/>
    <property type="evidence" value="ECO:0007669"/>
    <property type="project" value="UniProtKB-UniRule"/>
</dbReference>
<evidence type="ECO:0000256" key="7">
    <source>
        <dbReference type="ARBA" id="ARBA00040167"/>
    </source>
</evidence>
<comment type="caution">
    <text evidence="11">The sequence shown here is derived from an EMBL/GenBank/DDBJ whole genome shotgun (WGS) entry which is preliminary data.</text>
</comment>
<evidence type="ECO:0000256" key="6">
    <source>
        <dbReference type="ARBA" id="ARBA00037589"/>
    </source>
</evidence>
<comment type="similarity">
    <text evidence="2 9">Belongs to the uroporphyrinogen-III synthase family.</text>
</comment>
<dbReference type="InterPro" id="IPR039793">
    <property type="entry name" value="UROS/Hem4"/>
</dbReference>
<protein>
    <recommendedName>
        <fullName evidence="7 9">Uroporphyrinogen-III synthase</fullName>
        <ecNumber evidence="3 9">4.2.1.75</ecNumber>
    </recommendedName>
</protein>
<dbReference type="PANTHER" id="PTHR38042:SF1">
    <property type="entry name" value="UROPORPHYRINOGEN-III SYNTHASE, CHLOROPLASTIC"/>
    <property type="match status" value="1"/>
</dbReference>
<feature type="domain" description="Tetrapyrrole biosynthesis uroporphyrinogen III synthase" evidence="10">
    <location>
        <begin position="25"/>
        <end position="257"/>
    </location>
</feature>
<evidence type="ECO:0000256" key="4">
    <source>
        <dbReference type="ARBA" id="ARBA00023239"/>
    </source>
</evidence>
<accession>A0A2M7G0N8</accession>